<keyword evidence="1" id="KW-0472">Membrane</keyword>
<sequence length="94" mass="10078">MRYTASCPACRTTVSFDDRTCPACRAPLTAAKFRIGSVLLFGAVGVVFAFVLSFIIVPLAIIAVIACLFMRDKLHVVQYRADDDGPPPSAAVVD</sequence>
<dbReference type="AlphaFoldDB" id="A0A930UH46"/>
<proteinExistence type="predicted"/>
<accession>A0A930UH46</accession>
<evidence type="ECO:0000256" key="1">
    <source>
        <dbReference type="SAM" id="Phobius"/>
    </source>
</evidence>
<evidence type="ECO:0000313" key="2">
    <source>
        <dbReference type="EMBL" id="MBF2735661.1"/>
    </source>
</evidence>
<keyword evidence="1" id="KW-1133">Transmembrane helix</keyword>
<dbReference type="Proteomes" id="UP000604381">
    <property type="component" value="Unassembled WGS sequence"/>
</dbReference>
<reference evidence="2" key="1">
    <citation type="submission" date="2020-10" db="EMBL/GenBank/DDBJ databases">
        <title>An improved Amphimedon queenslandica hologenome assembly reveals how three proteobacterial symbionts can extend the metabolic phenotypic of their marine sponge host.</title>
        <authorList>
            <person name="Degnan B."/>
            <person name="Degnan S."/>
            <person name="Xiang X."/>
        </authorList>
    </citation>
    <scope>NUCLEOTIDE SEQUENCE</scope>
    <source>
        <strain evidence="2">AqS2</strain>
    </source>
</reference>
<keyword evidence="3" id="KW-1185">Reference proteome</keyword>
<name>A0A930UH46_9GAMM</name>
<gene>
    <name evidence="2" type="ORF">ISN26_06265</name>
</gene>
<organism evidence="2 3">
    <name type="scientific">Candidatus Amphirhobacter heronislandensis</name>
    <dbReference type="NCBI Taxonomy" id="1732024"/>
    <lineage>
        <taxon>Bacteria</taxon>
        <taxon>Pseudomonadati</taxon>
        <taxon>Pseudomonadota</taxon>
        <taxon>Gammaproteobacteria</taxon>
        <taxon>Candidatus Tethybacterales</taxon>
        <taxon>Candidatus Tethybacteraceae</taxon>
        <taxon>Candidatus Amphirhobacter</taxon>
    </lineage>
</organism>
<protein>
    <submittedName>
        <fullName evidence="2">Uncharacterized protein</fullName>
    </submittedName>
</protein>
<dbReference type="EMBL" id="JADHEI010000046">
    <property type="protein sequence ID" value="MBF2735661.1"/>
    <property type="molecule type" value="Genomic_DNA"/>
</dbReference>
<evidence type="ECO:0000313" key="3">
    <source>
        <dbReference type="Proteomes" id="UP000604381"/>
    </source>
</evidence>
<comment type="caution">
    <text evidence="2">The sequence shown here is derived from an EMBL/GenBank/DDBJ whole genome shotgun (WGS) entry which is preliminary data.</text>
</comment>
<keyword evidence="1" id="KW-0812">Transmembrane</keyword>
<feature type="transmembrane region" description="Helical" evidence="1">
    <location>
        <begin position="38"/>
        <end position="70"/>
    </location>
</feature>